<feature type="compositionally biased region" description="Acidic residues" evidence="1">
    <location>
        <begin position="81"/>
        <end position="95"/>
    </location>
</feature>
<evidence type="ECO:0000313" key="3">
    <source>
        <dbReference type="EMBL" id="KAJ8957442.1"/>
    </source>
</evidence>
<dbReference type="PROSITE" id="PS50181">
    <property type="entry name" value="FBOX"/>
    <property type="match status" value="1"/>
</dbReference>
<evidence type="ECO:0000313" key="4">
    <source>
        <dbReference type="Proteomes" id="UP001162162"/>
    </source>
</evidence>
<feature type="region of interest" description="Disordered" evidence="1">
    <location>
        <begin position="132"/>
        <end position="168"/>
    </location>
</feature>
<feature type="compositionally biased region" description="Basic and acidic residues" evidence="1">
    <location>
        <begin position="132"/>
        <end position="141"/>
    </location>
</feature>
<dbReference type="InterPro" id="IPR001810">
    <property type="entry name" value="F-box_dom"/>
</dbReference>
<dbReference type="Proteomes" id="UP001162162">
    <property type="component" value="Unassembled WGS sequence"/>
</dbReference>
<dbReference type="AlphaFoldDB" id="A0AAV8Z0K6"/>
<evidence type="ECO:0000256" key="1">
    <source>
        <dbReference type="SAM" id="MobiDB-lite"/>
    </source>
</evidence>
<feature type="region of interest" description="Disordered" evidence="1">
    <location>
        <begin position="64"/>
        <end position="108"/>
    </location>
</feature>
<organism evidence="3 4">
    <name type="scientific">Aromia moschata</name>
    <dbReference type="NCBI Taxonomy" id="1265417"/>
    <lineage>
        <taxon>Eukaryota</taxon>
        <taxon>Metazoa</taxon>
        <taxon>Ecdysozoa</taxon>
        <taxon>Arthropoda</taxon>
        <taxon>Hexapoda</taxon>
        <taxon>Insecta</taxon>
        <taxon>Pterygota</taxon>
        <taxon>Neoptera</taxon>
        <taxon>Endopterygota</taxon>
        <taxon>Coleoptera</taxon>
        <taxon>Polyphaga</taxon>
        <taxon>Cucujiformia</taxon>
        <taxon>Chrysomeloidea</taxon>
        <taxon>Cerambycidae</taxon>
        <taxon>Cerambycinae</taxon>
        <taxon>Callichromatini</taxon>
        <taxon>Aromia</taxon>
    </lineage>
</organism>
<sequence length="369" mass="42772">MLEDAVVELQMATDIEWFRLLSDVNQVVLIISLLRLGGGYTRRLVSMPLTLEYFRRIRALPPSLPAPSSPNKKVHIKGSEIETDEEDNEENEENCYDPNHPSTIEVEKQRKKWNDITAKYKREVESLEKKISNKNEEEKKKGGLGKKGGKSKTSQKSSKKGKGKKVQDEVDRIQSLPVWIIKKILGYLDQKNLKKLKVVNSYWTYIIQDLIIDIKMRKKLDKTIEKIKSQIDPAKLEEAVTKKVIDEKQTKIKKSRRAKAHYECSVTAKELIPRELIGLTEKSLNVDVHNEIYAEEDYRKEDDKPLLTFPRVIKDDKLYDYVPCPLRDVKVVLGLQDGTERHISFLTYSLSSRQSSIEFDVQAEDLRDW</sequence>
<proteinExistence type="predicted"/>
<dbReference type="EMBL" id="JAPWTK010000023">
    <property type="protein sequence ID" value="KAJ8957442.1"/>
    <property type="molecule type" value="Genomic_DNA"/>
</dbReference>
<evidence type="ECO:0000259" key="2">
    <source>
        <dbReference type="PROSITE" id="PS50181"/>
    </source>
</evidence>
<feature type="domain" description="F-box" evidence="2">
    <location>
        <begin position="170"/>
        <end position="219"/>
    </location>
</feature>
<name>A0AAV8Z0K6_9CUCU</name>
<dbReference type="InterPro" id="IPR036047">
    <property type="entry name" value="F-box-like_dom_sf"/>
</dbReference>
<keyword evidence="4" id="KW-1185">Reference proteome</keyword>
<comment type="caution">
    <text evidence="3">The sequence shown here is derived from an EMBL/GenBank/DDBJ whole genome shotgun (WGS) entry which is preliminary data.</text>
</comment>
<reference evidence="3" key="1">
    <citation type="journal article" date="2023" name="Insect Mol. Biol.">
        <title>Genome sequencing provides insights into the evolution of gene families encoding plant cell wall-degrading enzymes in longhorned beetles.</title>
        <authorList>
            <person name="Shin N.R."/>
            <person name="Okamura Y."/>
            <person name="Kirsch R."/>
            <person name="Pauchet Y."/>
        </authorList>
    </citation>
    <scope>NUCLEOTIDE SEQUENCE</scope>
    <source>
        <strain evidence="3">AMC_N1</strain>
    </source>
</reference>
<gene>
    <name evidence="3" type="ORF">NQ318_004922</name>
</gene>
<dbReference type="SUPFAM" id="SSF81383">
    <property type="entry name" value="F-box domain"/>
    <property type="match status" value="1"/>
</dbReference>
<accession>A0AAV8Z0K6</accession>
<protein>
    <recommendedName>
        <fullName evidence="2">F-box domain-containing protein</fullName>
    </recommendedName>
</protein>